<dbReference type="AlphaFoldDB" id="A0AAQ3QKJ2"/>
<dbReference type="PANTHER" id="PTHR38396:SF1">
    <property type="entry name" value="TRANSMEMBRANE PROTEIN"/>
    <property type="match status" value="1"/>
</dbReference>
<proteinExistence type="predicted"/>
<evidence type="ECO:0000313" key="3">
    <source>
        <dbReference type="EMBL" id="WOL12511.1"/>
    </source>
</evidence>
<keyword evidence="2" id="KW-1133">Transmembrane helix</keyword>
<dbReference type="PANTHER" id="PTHR38396">
    <property type="entry name" value="TRANSMEMBRANE PROTEIN"/>
    <property type="match status" value="1"/>
</dbReference>
<keyword evidence="2" id="KW-0812">Transmembrane</keyword>
<reference evidence="3 4" key="1">
    <citation type="submission" date="2023-10" db="EMBL/GenBank/DDBJ databases">
        <title>Chromosome-scale genome assembly provides insights into flower coloration mechanisms of Canna indica.</title>
        <authorList>
            <person name="Li C."/>
        </authorList>
    </citation>
    <scope>NUCLEOTIDE SEQUENCE [LARGE SCALE GENOMIC DNA]</scope>
    <source>
        <tissue evidence="3">Flower</tissue>
    </source>
</reference>
<dbReference type="EMBL" id="CP136895">
    <property type="protein sequence ID" value="WOL12511.1"/>
    <property type="molecule type" value="Genomic_DNA"/>
</dbReference>
<organism evidence="3 4">
    <name type="scientific">Canna indica</name>
    <name type="common">Indian-shot</name>
    <dbReference type="NCBI Taxonomy" id="4628"/>
    <lineage>
        <taxon>Eukaryota</taxon>
        <taxon>Viridiplantae</taxon>
        <taxon>Streptophyta</taxon>
        <taxon>Embryophyta</taxon>
        <taxon>Tracheophyta</taxon>
        <taxon>Spermatophyta</taxon>
        <taxon>Magnoliopsida</taxon>
        <taxon>Liliopsida</taxon>
        <taxon>Zingiberales</taxon>
        <taxon>Cannaceae</taxon>
        <taxon>Canna</taxon>
    </lineage>
</organism>
<keyword evidence="4" id="KW-1185">Reference proteome</keyword>
<name>A0AAQ3QKJ2_9LILI</name>
<accession>A0AAQ3QKJ2</accession>
<gene>
    <name evidence="3" type="ORF">Cni_G21278</name>
</gene>
<sequence>MQSTTCMLVYHDSFPHVDYIAHVATFPISTSQGRRGKGLIEEKSADMPPRGYALVFFFWALLTIITPTLIFLSASAKQSHGAIEEAMHDLKVSRRMMGIMENGQFKNTTTTRTTRASTAAPAPAPAPAPTTGNETLL</sequence>
<dbReference type="Proteomes" id="UP001327560">
    <property type="component" value="Chromosome 6"/>
</dbReference>
<evidence type="ECO:0000256" key="2">
    <source>
        <dbReference type="SAM" id="Phobius"/>
    </source>
</evidence>
<evidence type="ECO:0000256" key="1">
    <source>
        <dbReference type="SAM" id="MobiDB-lite"/>
    </source>
</evidence>
<evidence type="ECO:0000313" key="4">
    <source>
        <dbReference type="Proteomes" id="UP001327560"/>
    </source>
</evidence>
<feature type="compositionally biased region" description="Low complexity" evidence="1">
    <location>
        <begin position="108"/>
        <end position="121"/>
    </location>
</feature>
<protein>
    <submittedName>
        <fullName evidence="3">Uncharacterized protein</fullName>
    </submittedName>
</protein>
<keyword evidence="2" id="KW-0472">Membrane</keyword>
<feature type="region of interest" description="Disordered" evidence="1">
    <location>
        <begin position="107"/>
        <end position="137"/>
    </location>
</feature>
<feature type="transmembrane region" description="Helical" evidence="2">
    <location>
        <begin position="52"/>
        <end position="72"/>
    </location>
</feature>